<feature type="compositionally biased region" description="Low complexity" evidence="1">
    <location>
        <begin position="127"/>
        <end position="147"/>
    </location>
</feature>
<comment type="caution">
    <text evidence="2">The sequence shown here is derived from an EMBL/GenBank/DDBJ whole genome shotgun (WGS) entry which is preliminary data.</text>
</comment>
<name>A0A196SHD1_BLAHN</name>
<accession>A0A196SHD1</accession>
<gene>
    <name evidence="2" type="ORF">AV274_2645</name>
</gene>
<reference evidence="2 3" key="1">
    <citation type="submission" date="2016-05" db="EMBL/GenBank/DDBJ databases">
        <title>Nuclear genome of Blastocystis sp. subtype 1 NandII.</title>
        <authorList>
            <person name="Gentekaki E."/>
            <person name="Curtis B."/>
            <person name="Stairs C."/>
            <person name="Eme L."/>
            <person name="Herman E."/>
            <person name="Klimes V."/>
            <person name="Arias M.C."/>
            <person name="Elias M."/>
            <person name="Hilliou F."/>
            <person name="Klute M."/>
            <person name="Malik S.-B."/>
            <person name="Pightling A."/>
            <person name="Rachubinski R."/>
            <person name="Salas D."/>
            <person name="Schlacht A."/>
            <person name="Suga H."/>
            <person name="Archibald J."/>
            <person name="Ball S.G."/>
            <person name="Clark G."/>
            <person name="Dacks J."/>
            <person name="Van Der Giezen M."/>
            <person name="Tsaousis A."/>
            <person name="Roger A."/>
        </authorList>
    </citation>
    <scope>NUCLEOTIDE SEQUENCE [LARGE SCALE GENOMIC DNA]</scope>
    <source>
        <strain evidence="3">ATCC 50177 / NandII</strain>
    </source>
</reference>
<proteinExistence type="predicted"/>
<sequence length="162" mass="18266">MSSNLTYKEEQKQKGERTNELLQTKAGLSKAQAQRILRTISDSVPKNTPESRLLDIIYTCDGNMDAIEQKIVGLWEGDNEDAWTPVISRAEKIKNKAIAEERERRERRRQNMSRRLNNRRDAPRNPAPQAAQAPPAPQEAAETPKAELPALPIHTASLPFVS</sequence>
<organism evidence="2 3">
    <name type="scientific">Blastocystis sp. subtype 1 (strain ATCC 50177 / NandII)</name>
    <dbReference type="NCBI Taxonomy" id="478820"/>
    <lineage>
        <taxon>Eukaryota</taxon>
        <taxon>Sar</taxon>
        <taxon>Stramenopiles</taxon>
        <taxon>Bigyra</taxon>
        <taxon>Opalozoa</taxon>
        <taxon>Opalinata</taxon>
        <taxon>Blastocystidae</taxon>
        <taxon>Blastocystis</taxon>
    </lineage>
</organism>
<protein>
    <submittedName>
        <fullName evidence="2">Uncharacterized protein</fullName>
    </submittedName>
</protein>
<keyword evidence="3" id="KW-1185">Reference proteome</keyword>
<feature type="compositionally biased region" description="Basic and acidic residues" evidence="1">
    <location>
        <begin position="7"/>
        <end position="19"/>
    </location>
</feature>
<evidence type="ECO:0000313" key="3">
    <source>
        <dbReference type="Proteomes" id="UP000078348"/>
    </source>
</evidence>
<dbReference type="EMBL" id="LXWW01000129">
    <property type="protein sequence ID" value="OAO15572.1"/>
    <property type="molecule type" value="Genomic_DNA"/>
</dbReference>
<evidence type="ECO:0000313" key="2">
    <source>
        <dbReference type="EMBL" id="OAO15572.1"/>
    </source>
</evidence>
<dbReference type="AlphaFoldDB" id="A0A196SHD1"/>
<evidence type="ECO:0000256" key="1">
    <source>
        <dbReference type="SAM" id="MobiDB-lite"/>
    </source>
</evidence>
<feature type="region of interest" description="Disordered" evidence="1">
    <location>
        <begin position="98"/>
        <end position="162"/>
    </location>
</feature>
<feature type="region of interest" description="Disordered" evidence="1">
    <location>
        <begin position="1"/>
        <end position="28"/>
    </location>
</feature>
<dbReference type="Proteomes" id="UP000078348">
    <property type="component" value="Unassembled WGS sequence"/>
</dbReference>